<keyword evidence="9" id="KW-0472">Membrane</keyword>
<dbReference type="GO" id="GO:0007155">
    <property type="term" value="P:cell adhesion"/>
    <property type="evidence" value="ECO:0007669"/>
    <property type="project" value="UniProtKB-KW"/>
</dbReference>
<evidence type="ECO:0000256" key="10">
    <source>
        <dbReference type="ARBA" id="ARBA00023157"/>
    </source>
</evidence>
<gene>
    <name evidence="15" type="ORF">WICANDRAFT_80106</name>
</gene>
<organism evidence="15 16">
    <name type="scientific">Wickerhamomyces anomalus (strain ATCC 58044 / CBS 1984 / NCYC 433 / NRRL Y-366-8)</name>
    <name type="common">Yeast</name>
    <name type="synonym">Hansenula anomala</name>
    <dbReference type="NCBI Taxonomy" id="683960"/>
    <lineage>
        <taxon>Eukaryota</taxon>
        <taxon>Fungi</taxon>
        <taxon>Dikarya</taxon>
        <taxon>Ascomycota</taxon>
        <taxon>Saccharomycotina</taxon>
        <taxon>Saccharomycetes</taxon>
        <taxon>Phaffomycetales</taxon>
        <taxon>Wickerhamomycetaceae</taxon>
        <taxon>Wickerhamomyces</taxon>
    </lineage>
</organism>
<keyword evidence="5" id="KW-0336">GPI-anchor</keyword>
<evidence type="ECO:0000313" key="15">
    <source>
        <dbReference type="EMBL" id="ODQ57942.1"/>
    </source>
</evidence>
<dbReference type="InterPro" id="IPR008966">
    <property type="entry name" value="Adhesion_dom_sf"/>
</dbReference>
<dbReference type="SUPFAM" id="SSF49401">
    <property type="entry name" value="Bacterial adhesins"/>
    <property type="match status" value="1"/>
</dbReference>
<protein>
    <recommendedName>
        <fullName evidence="14">Agglutinin-like protein N-terminal domain-containing protein</fullName>
    </recommendedName>
</protein>
<keyword evidence="7" id="KW-0677">Repeat</keyword>
<dbReference type="SMART" id="SM01056">
    <property type="entry name" value="Candida_ALS_N"/>
    <property type="match status" value="1"/>
</dbReference>
<dbReference type="InterPro" id="IPR024672">
    <property type="entry name" value="Agglutinin-like_N"/>
</dbReference>
<dbReference type="Gene3D" id="2.60.40.1280">
    <property type="match status" value="1"/>
</dbReference>
<evidence type="ECO:0000256" key="6">
    <source>
        <dbReference type="ARBA" id="ARBA00022729"/>
    </source>
</evidence>
<evidence type="ECO:0000256" key="11">
    <source>
        <dbReference type="ARBA" id="ARBA00023180"/>
    </source>
</evidence>
<evidence type="ECO:0000256" key="2">
    <source>
        <dbReference type="ARBA" id="ARBA00004589"/>
    </source>
</evidence>
<comment type="subcellular location">
    <subcellularLocation>
        <location evidence="2">Membrane</location>
        <topology evidence="2">Lipid-anchor</topology>
        <topology evidence="2">GPI-anchor</topology>
    </subcellularLocation>
    <subcellularLocation>
        <location evidence="1">Secreted</location>
        <location evidence="1">Cell wall</location>
    </subcellularLocation>
</comment>
<dbReference type="Proteomes" id="UP000094112">
    <property type="component" value="Unassembled WGS sequence"/>
</dbReference>
<evidence type="ECO:0000256" key="5">
    <source>
        <dbReference type="ARBA" id="ARBA00022622"/>
    </source>
</evidence>
<dbReference type="InterPro" id="IPR011252">
    <property type="entry name" value="Fibrogen-bd_dom1"/>
</dbReference>
<keyword evidence="3" id="KW-0134">Cell wall</keyword>
<keyword evidence="6 13" id="KW-0732">Signal</keyword>
<dbReference type="RefSeq" id="XP_019037149.1">
    <property type="nucleotide sequence ID" value="XM_019185005.1"/>
</dbReference>
<keyword evidence="10" id="KW-1015">Disulfide bond</keyword>
<evidence type="ECO:0000256" key="9">
    <source>
        <dbReference type="ARBA" id="ARBA00023136"/>
    </source>
</evidence>
<proteinExistence type="predicted"/>
<dbReference type="Pfam" id="PF11766">
    <property type="entry name" value="Candida_ALS_N"/>
    <property type="match status" value="1"/>
</dbReference>
<dbReference type="GO" id="GO:0098552">
    <property type="term" value="C:side of membrane"/>
    <property type="evidence" value="ECO:0007669"/>
    <property type="project" value="UniProtKB-KW"/>
</dbReference>
<dbReference type="InterPro" id="IPR033504">
    <property type="entry name" value="ALS"/>
</dbReference>
<feature type="signal peptide" evidence="13">
    <location>
        <begin position="1"/>
        <end position="23"/>
    </location>
</feature>
<dbReference type="EMBL" id="KV454212">
    <property type="protein sequence ID" value="ODQ57942.1"/>
    <property type="molecule type" value="Genomic_DNA"/>
</dbReference>
<name>A0A1E3NZ13_WICAA</name>
<keyword evidence="16" id="KW-1185">Reference proteome</keyword>
<dbReference type="OrthoDB" id="3981162at2759"/>
<dbReference type="InterPro" id="IPR043063">
    <property type="entry name" value="Agglutinin-like_N_N2"/>
</dbReference>
<evidence type="ECO:0000313" key="16">
    <source>
        <dbReference type="Proteomes" id="UP000094112"/>
    </source>
</evidence>
<keyword evidence="12" id="KW-0449">Lipoprotein</keyword>
<keyword evidence="11" id="KW-0325">Glycoprotein</keyword>
<evidence type="ECO:0000256" key="8">
    <source>
        <dbReference type="ARBA" id="ARBA00022889"/>
    </source>
</evidence>
<reference evidence="15 16" key="1">
    <citation type="journal article" date="2016" name="Proc. Natl. Acad. Sci. U.S.A.">
        <title>Comparative genomics of biotechnologically important yeasts.</title>
        <authorList>
            <person name="Riley R."/>
            <person name="Haridas S."/>
            <person name="Wolfe K.H."/>
            <person name="Lopes M.R."/>
            <person name="Hittinger C.T."/>
            <person name="Goeker M."/>
            <person name="Salamov A.A."/>
            <person name="Wisecaver J.H."/>
            <person name="Long T.M."/>
            <person name="Calvey C.H."/>
            <person name="Aerts A.L."/>
            <person name="Barry K.W."/>
            <person name="Choi C."/>
            <person name="Clum A."/>
            <person name="Coughlan A.Y."/>
            <person name="Deshpande S."/>
            <person name="Douglass A.P."/>
            <person name="Hanson S.J."/>
            <person name="Klenk H.-P."/>
            <person name="LaButti K.M."/>
            <person name="Lapidus A."/>
            <person name="Lindquist E.A."/>
            <person name="Lipzen A.M."/>
            <person name="Meier-Kolthoff J.P."/>
            <person name="Ohm R.A."/>
            <person name="Otillar R.P."/>
            <person name="Pangilinan J.L."/>
            <person name="Peng Y."/>
            <person name="Rokas A."/>
            <person name="Rosa C.A."/>
            <person name="Scheuner C."/>
            <person name="Sibirny A.A."/>
            <person name="Slot J.C."/>
            <person name="Stielow J.B."/>
            <person name="Sun H."/>
            <person name="Kurtzman C.P."/>
            <person name="Blackwell M."/>
            <person name="Grigoriev I.V."/>
            <person name="Jeffries T.W."/>
        </authorList>
    </citation>
    <scope>NUCLEOTIDE SEQUENCE [LARGE SCALE GENOMIC DNA]</scope>
    <source>
        <strain evidence="16">ATCC 58044 / CBS 1984 / NCYC 433 / NRRL Y-366-8</strain>
    </source>
</reference>
<evidence type="ECO:0000259" key="14">
    <source>
        <dbReference type="SMART" id="SM01056"/>
    </source>
</evidence>
<dbReference type="STRING" id="683960.A0A1E3NZ13"/>
<dbReference type="Gene3D" id="2.60.40.2430">
    <property type="entry name" value="Agglutinin-like protein, N-terminal domain, N2 subdomain"/>
    <property type="match status" value="1"/>
</dbReference>
<evidence type="ECO:0000256" key="3">
    <source>
        <dbReference type="ARBA" id="ARBA00022512"/>
    </source>
</evidence>
<sequence>MSLSSRFLGLWVLFSIFVHQVYAKQVNGIFTSINSIQLYQGNGYPFDFYKVNVGWKITQSQNLQTGDTFTLNMPNVFEVRLTQNGGFGNYFDIVLDNGQHIASCTFDQAGGRASSTSVNCQLTADISNYDTLNGDLDFDIIFDGGGRIETTSAASRWTSGTNTITFNNNLSKTVSFNTPNTDPAQFISRYTMKGDVFYYYLAPKNLCYGAGVRSGTFTFSVGSGPGDFGKLDQSLTETYSTGNISPFGYPKSYSALGGANPSYSSNGRTFTTTFNSINSGERFWFSGFSKYTYISGTYAVSYDLRVNCNNGWTDESANTINLQIVQGNAGSGGDGTGKFKF</sequence>
<feature type="domain" description="Agglutinin-like protein N-terminal" evidence="14">
    <location>
        <begin position="54"/>
        <end position="304"/>
    </location>
</feature>
<keyword evidence="4" id="KW-0964">Secreted</keyword>
<dbReference type="PANTHER" id="PTHR33793">
    <property type="entry name" value="ALPHA-AGGLUTININ"/>
    <property type="match status" value="1"/>
</dbReference>
<evidence type="ECO:0000256" key="12">
    <source>
        <dbReference type="ARBA" id="ARBA00023288"/>
    </source>
</evidence>
<dbReference type="GeneID" id="30202251"/>
<evidence type="ECO:0000256" key="1">
    <source>
        <dbReference type="ARBA" id="ARBA00004191"/>
    </source>
</evidence>
<evidence type="ECO:0000256" key="7">
    <source>
        <dbReference type="ARBA" id="ARBA00022737"/>
    </source>
</evidence>
<keyword evidence="8" id="KW-0130">Cell adhesion</keyword>
<dbReference type="AlphaFoldDB" id="A0A1E3NZ13"/>
<accession>A0A1E3NZ13</accession>
<evidence type="ECO:0000256" key="4">
    <source>
        <dbReference type="ARBA" id="ARBA00022525"/>
    </source>
</evidence>
<dbReference type="PANTHER" id="PTHR33793:SF2">
    <property type="entry name" value="AGGLUTININ-LIKE PROTEIN 6"/>
    <property type="match status" value="1"/>
</dbReference>
<evidence type="ECO:0000256" key="13">
    <source>
        <dbReference type="SAM" id="SignalP"/>
    </source>
</evidence>
<feature type="chain" id="PRO_5009133578" description="Agglutinin-like protein N-terminal domain-containing protein" evidence="13">
    <location>
        <begin position="24"/>
        <end position="341"/>
    </location>
</feature>